<feature type="disulfide bond" evidence="5">
    <location>
        <begin position="1050"/>
        <end position="1077"/>
    </location>
</feature>
<feature type="repeat" description="TPR" evidence="6">
    <location>
        <begin position="187"/>
        <end position="220"/>
    </location>
</feature>
<dbReference type="PROSITE" id="PS50059">
    <property type="entry name" value="FKBP_PPIASE"/>
    <property type="match status" value="1"/>
</dbReference>
<feature type="disulfide bond" evidence="5">
    <location>
        <begin position="721"/>
        <end position="748"/>
    </location>
</feature>
<dbReference type="SUPFAM" id="SSF57535">
    <property type="entry name" value="Complement control module/SCR domain"/>
    <property type="match status" value="11"/>
</dbReference>
<dbReference type="Gene3D" id="3.10.50.40">
    <property type="match status" value="1"/>
</dbReference>
<keyword evidence="7" id="KW-0472">Membrane</keyword>
<dbReference type="PROSITE" id="PS50923">
    <property type="entry name" value="SUSHI"/>
    <property type="match status" value="6"/>
</dbReference>
<dbReference type="SMART" id="SM00028">
    <property type="entry name" value="TPR"/>
    <property type="match status" value="3"/>
</dbReference>
<dbReference type="PANTHER" id="PTHR46512">
    <property type="entry name" value="PEPTIDYLPROLYL ISOMERASE"/>
    <property type="match status" value="1"/>
</dbReference>
<dbReference type="PROSITE" id="PS50005">
    <property type="entry name" value="TPR"/>
    <property type="match status" value="1"/>
</dbReference>
<dbReference type="WBParaSite" id="Hba_19478">
    <property type="protein sequence ID" value="Hba_19478"/>
    <property type="gene ID" value="Hba_19478"/>
</dbReference>
<dbReference type="Gene3D" id="1.25.40.10">
    <property type="entry name" value="Tetratricopeptide repeat domain"/>
    <property type="match status" value="1"/>
</dbReference>
<dbReference type="Gene3D" id="2.10.70.10">
    <property type="entry name" value="Complement Module, domain 1"/>
    <property type="match status" value="9"/>
</dbReference>
<dbReference type="GO" id="GO:0043066">
    <property type="term" value="P:negative regulation of apoptotic process"/>
    <property type="evidence" value="ECO:0007669"/>
    <property type="project" value="TreeGrafter"/>
</dbReference>
<feature type="transmembrane region" description="Helical" evidence="7">
    <location>
        <begin position="268"/>
        <end position="292"/>
    </location>
</feature>
<evidence type="ECO:0000256" key="2">
    <source>
        <dbReference type="ARBA" id="ARBA00022803"/>
    </source>
</evidence>
<evidence type="ECO:0000256" key="6">
    <source>
        <dbReference type="PROSITE-ProRule" id="PRU00339"/>
    </source>
</evidence>
<dbReference type="SMART" id="SM00032">
    <property type="entry name" value="CCP"/>
    <property type="match status" value="13"/>
</dbReference>
<dbReference type="SUPFAM" id="SSF54534">
    <property type="entry name" value="FKBP-like"/>
    <property type="match status" value="1"/>
</dbReference>
<dbReference type="CDD" id="cd00033">
    <property type="entry name" value="CCP"/>
    <property type="match status" value="9"/>
</dbReference>
<evidence type="ECO:0000256" key="1">
    <source>
        <dbReference type="ARBA" id="ARBA00022737"/>
    </source>
</evidence>
<dbReference type="GO" id="GO:0005829">
    <property type="term" value="C:cytosol"/>
    <property type="evidence" value="ECO:0007669"/>
    <property type="project" value="TreeGrafter"/>
</dbReference>
<evidence type="ECO:0000313" key="11">
    <source>
        <dbReference type="WBParaSite" id="Hba_19478"/>
    </source>
</evidence>
<dbReference type="Pfam" id="PF00254">
    <property type="entry name" value="FKBP_C"/>
    <property type="match status" value="1"/>
</dbReference>
<feature type="domain" description="Sushi" evidence="9">
    <location>
        <begin position="550"/>
        <end position="612"/>
    </location>
</feature>
<keyword evidence="2 6" id="KW-0802">TPR repeat</keyword>
<protein>
    <recommendedName>
        <fullName evidence="4">peptidylprolyl isomerase</fullName>
        <ecNumber evidence="4">5.2.1.8</ecNumber>
    </recommendedName>
</protein>
<dbReference type="Pfam" id="PF00084">
    <property type="entry name" value="Sushi"/>
    <property type="match status" value="8"/>
</dbReference>
<evidence type="ECO:0000259" key="9">
    <source>
        <dbReference type="PROSITE" id="PS50923"/>
    </source>
</evidence>
<keyword evidence="3 5" id="KW-1015">Disulfide bond</keyword>
<dbReference type="InterPro" id="IPR035976">
    <property type="entry name" value="Sushi/SCR/CCP_sf"/>
</dbReference>
<dbReference type="InterPro" id="IPR046357">
    <property type="entry name" value="PPIase_dom_sf"/>
</dbReference>
<organism evidence="10 11">
    <name type="scientific">Heterorhabditis bacteriophora</name>
    <name type="common">Entomopathogenic nematode worm</name>
    <dbReference type="NCBI Taxonomy" id="37862"/>
    <lineage>
        <taxon>Eukaryota</taxon>
        <taxon>Metazoa</taxon>
        <taxon>Ecdysozoa</taxon>
        <taxon>Nematoda</taxon>
        <taxon>Chromadorea</taxon>
        <taxon>Rhabditida</taxon>
        <taxon>Rhabditina</taxon>
        <taxon>Rhabditomorpha</taxon>
        <taxon>Strongyloidea</taxon>
        <taxon>Heterorhabditidae</taxon>
        <taxon>Heterorhabditis</taxon>
    </lineage>
</organism>
<feature type="domain" description="PPIase FKBP-type" evidence="8">
    <location>
        <begin position="1"/>
        <end position="92"/>
    </location>
</feature>
<keyword evidence="7" id="KW-0812">Transmembrane</keyword>
<keyword evidence="5" id="KW-0768">Sushi</keyword>
<accession>A0A1I7XPL6</accession>
<keyword evidence="1" id="KW-0677">Repeat</keyword>
<feature type="domain" description="Sushi" evidence="9">
    <location>
        <begin position="688"/>
        <end position="750"/>
    </location>
</feature>
<comment type="catalytic activity">
    <reaction evidence="4">
        <text>[protein]-peptidylproline (omega=180) = [protein]-peptidylproline (omega=0)</text>
        <dbReference type="Rhea" id="RHEA:16237"/>
        <dbReference type="Rhea" id="RHEA-COMP:10747"/>
        <dbReference type="Rhea" id="RHEA-COMP:10748"/>
        <dbReference type="ChEBI" id="CHEBI:83833"/>
        <dbReference type="ChEBI" id="CHEBI:83834"/>
        <dbReference type="EC" id="5.2.1.8"/>
    </reaction>
</comment>
<proteinExistence type="predicted"/>
<keyword evidence="7" id="KW-1133">Transmembrane helix</keyword>
<dbReference type="EC" id="5.2.1.8" evidence="4"/>
<dbReference type="InterPro" id="IPR000436">
    <property type="entry name" value="Sushi_SCR_CCP_dom"/>
</dbReference>
<dbReference type="InterPro" id="IPR050754">
    <property type="entry name" value="FKBP4/5/8-like"/>
</dbReference>
<evidence type="ECO:0000256" key="7">
    <source>
        <dbReference type="SAM" id="Phobius"/>
    </source>
</evidence>
<comment type="caution">
    <text evidence="5">Lacks conserved residue(s) required for the propagation of feature annotation.</text>
</comment>
<evidence type="ECO:0000256" key="3">
    <source>
        <dbReference type="ARBA" id="ARBA00023157"/>
    </source>
</evidence>
<dbReference type="GO" id="GO:0012505">
    <property type="term" value="C:endomembrane system"/>
    <property type="evidence" value="ECO:0007669"/>
    <property type="project" value="TreeGrafter"/>
</dbReference>
<dbReference type="GO" id="GO:0044183">
    <property type="term" value="F:protein folding chaperone"/>
    <property type="evidence" value="ECO:0007669"/>
    <property type="project" value="TreeGrafter"/>
</dbReference>
<dbReference type="PANTHER" id="PTHR46512:SF1">
    <property type="entry name" value="PEPTIDYLPROLYL ISOMERASE"/>
    <property type="match status" value="1"/>
</dbReference>
<feature type="domain" description="Sushi" evidence="9">
    <location>
        <begin position="1246"/>
        <end position="1308"/>
    </location>
</feature>
<evidence type="ECO:0000313" key="10">
    <source>
        <dbReference type="Proteomes" id="UP000095283"/>
    </source>
</evidence>
<name>A0A1I7XPL6_HETBA</name>
<sequence>MNLRELFIDLFYAVLSCVTDTLRGVDSHERLTFITGFGMVIDAWELVVKLMCVGEKSAIRCSSRIAYGEKGLDDTIPPNQDQEYTIELLEIGQCPKYTLMNEEELSEFVLMVKDRGNFYFNRKEYEKAIFVYKRASSIIEVPDDCEPLRKLFSALHSNLAVCYSKLDDLEKVLECTEESLRLHSANTKALFRRAGAFAARKETERAIECLDRALLIDPSDSAILCEMDRLSGVRRRRRVEERLLYKKMLAGAGDDVPLKVNWVRANGLRAAIATFSVIMFAFFIYFLLQIWVTPDDDKSSGELIAIVCFRSPFPDDMSFPLLLLLPVFCLTSTEPLNCPSTDIPTRLAAVSVWLRQTNSSSIYRLSDEDLTEEGYKRSTADRDNMVVMFARDSGQCSIGTCAVRLNTNRRNSDAYAYSLDPAATFPNYTRDPKILCYGWADGGSVVHPLSTEYHCVRLQTIANAKITYSSTGSNFFPVGTTATLSCDDGYKGGGQSTVLCTHSGWYPSNGLGFCVEQNVTSGGMLIPCFDVIQPLNGIVTYSGFGTSSTLECPNPVISNGFITYSQSSASESTKPVGTTATLTCNFGFSSSGSTTSTCFSGTWSPVLSSCIYNSSGSMNQQCSAIFAPLGATVMYSTGSSFGPFNSGTTVTITCPTGTSVPVSTCSNGQWQPPTPTSCSSIPVGGIGQSCSSMTAPFGVILTYSSGVFGPYNSGTVVTASCSSGEIIQGASTATCTNGQWSPMTLGTCGAQTGSGITCSSIIESPGSRIDYSDNLVGFTHQSGTTATLVCTVGMPMGVSRSTCMNGQWSPPIGSCSGTSTNGSGLQCVFGTTVSFGGTVTYSNGNSFGPWPDGSTATLNCPVGQYPQGSSVAYCTNGIWSNLGTCGTSTGSAGCNCTTSPGIINGAMCAFGLITPLNGNITYSSGIFPPYPAGTVATLSCLSNYWPSGTTTSVCSNGTFPALGNSNGCNPLAPVSTIVENGYTVYRPAVKVSVVTGTVVNVYCNPGFILYGYSELRCTANGWQPPVPGQCFSQGMSIKNEKQGTTATVSCNLGFTISGASTAQCQNGIWTPSSLGTCISGFNGGSGSQCMAGLPSTTNGIVTYTNNQPFAPWPAGTTASLTCNTGYLPSGSSSSVCQYGHWVPPTLGQCIFSQFGGMVTRQCQAVPFVSRGTVSYSQLSLPPYAEGTTASLLCNLGTTPLGQQTVTCQGGTWVPFPGLGICQGALARAPTTLNDYKNSNSSVHPNTFCPPPKAPPFGEVTFSLTSDEMGFKEGTTAALRCKLGYSITGASFSTCRNGSFRPLLGKCSDGNISPVPGACTPISPPLNGRITYIQSNQTSNFEKGTTALLYCEHSFSVTGQATLTCSDDGWVPNNGFGQCIKSTK</sequence>
<evidence type="ECO:0000256" key="5">
    <source>
        <dbReference type="PROSITE-ProRule" id="PRU00302"/>
    </source>
</evidence>
<feature type="domain" description="Sushi" evidence="9">
    <location>
        <begin position="1316"/>
        <end position="1380"/>
    </location>
</feature>
<dbReference type="InterPro" id="IPR011990">
    <property type="entry name" value="TPR-like_helical_dom_sf"/>
</dbReference>
<keyword evidence="4" id="KW-0697">Rotamase</keyword>
<keyword evidence="4" id="KW-0413">Isomerase</keyword>
<evidence type="ECO:0000256" key="4">
    <source>
        <dbReference type="PROSITE-ProRule" id="PRU00277"/>
    </source>
</evidence>
<dbReference type="GO" id="GO:0005740">
    <property type="term" value="C:mitochondrial envelope"/>
    <property type="evidence" value="ECO:0007669"/>
    <property type="project" value="TreeGrafter"/>
</dbReference>
<dbReference type="GO" id="GO:0016020">
    <property type="term" value="C:membrane"/>
    <property type="evidence" value="ECO:0007669"/>
    <property type="project" value="TreeGrafter"/>
</dbReference>
<dbReference type="InterPro" id="IPR001179">
    <property type="entry name" value="PPIase_FKBP_dom"/>
</dbReference>
<keyword evidence="10" id="KW-1185">Reference proteome</keyword>
<evidence type="ECO:0000259" key="8">
    <source>
        <dbReference type="PROSITE" id="PS50059"/>
    </source>
</evidence>
<dbReference type="InterPro" id="IPR019734">
    <property type="entry name" value="TPR_rpt"/>
</dbReference>
<feature type="domain" description="Sushi" evidence="9">
    <location>
        <begin position="1028"/>
        <end position="1079"/>
    </location>
</feature>
<reference evidence="11" key="1">
    <citation type="submission" date="2016-11" db="UniProtKB">
        <authorList>
            <consortium name="WormBaseParasite"/>
        </authorList>
    </citation>
    <scope>IDENTIFICATION</scope>
</reference>
<dbReference type="SUPFAM" id="SSF48452">
    <property type="entry name" value="TPR-like"/>
    <property type="match status" value="1"/>
</dbReference>
<dbReference type="GO" id="GO:0003755">
    <property type="term" value="F:peptidyl-prolyl cis-trans isomerase activity"/>
    <property type="evidence" value="ECO:0007669"/>
    <property type="project" value="UniProtKB-KW"/>
</dbReference>
<dbReference type="Proteomes" id="UP000095283">
    <property type="component" value="Unplaced"/>
</dbReference>
<feature type="domain" description="Sushi" evidence="9">
    <location>
        <begin position="453"/>
        <end position="516"/>
    </location>
</feature>